<gene>
    <name evidence="13" type="ORF">LALA0_S09e05996g</name>
</gene>
<dbReference type="STRING" id="1245769.A0A0C7NE04"/>
<comment type="caution">
    <text evidence="12">Lacks conserved residue(s) required for the propagation of feature annotation.</text>
</comment>
<dbReference type="GO" id="GO:0005789">
    <property type="term" value="C:endoplasmic reticulum membrane"/>
    <property type="evidence" value="ECO:0007669"/>
    <property type="project" value="UniProtKB-SubCell"/>
</dbReference>
<dbReference type="UniPathway" id="UPA00196"/>
<evidence type="ECO:0000256" key="4">
    <source>
        <dbReference type="ARBA" id="ARBA00013795"/>
    </source>
</evidence>
<sequence>MNVLKLIGVFAIVKSIQYLIVFLAPCVQFDTSTALFLSKFAGQEEINKWWNARLWNKLVGWDAVYYLKNAMQPSLQPEYEHENAFSPIWSQLIRAACLGDLSFYHVLKTGVIVENCLHLGASILLYFLTLSTFKVNTFGPQQRRLLALKTAVLFIAGSGSGFFLGVYSEPLSALLSFLGLLSREIAVEYDLHGGLVVTWYKWPIYTLFSTICFTAAFAVRPNCILLGLYYIFDLYKLLTSRDYGKAIFMPLLSGFGMFCFFIYYQYYAPYQIYCPSRGAWCSNKILDLPLSSQSLYNFIQGHYWNVGFLRYWTFNNIPNFLIALPNAVILWFSAIYFSHQYPYSNLKPLVLITRFLLIILIFFAHIQIINRISSFIPLHLWYIAHRHNRLKSMKGKKLKGDDRLVRFYVIWSIFWLPLQTALFASFLPPA</sequence>
<dbReference type="AlphaFoldDB" id="A0A0C7NE04"/>
<evidence type="ECO:0000256" key="5">
    <source>
        <dbReference type="ARBA" id="ARBA00022502"/>
    </source>
</evidence>
<comment type="subcellular location">
    <subcellularLocation>
        <location evidence="1 12">Endoplasmic reticulum membrane</location>
        <topology evidence="1 12">Multi-pass membrane protein</topology>
    </subcellularLocation>
</comment>
<dbReference type="Proteomes" id="UP000054304">
    <property type="component" value="Unassembled WGS sequence"/>
</dbReference>
<keyword evidence="9 12" id="KW-0256">Endoplasmic reticulum</keyword>
<keyword evidence="10 12" id="KW-1133">Transmembrane helix</keyword>
<accession>A0A0C7NE04</accession>
<keyword evidence="6 12" id="KW-0328">Glycosyltransferase</keyword>
<comment type="similarity">
    <text evidence="3 12">Belongs to the PIGV family.</text>
</comment>
<evidence type="ECO:0000256" key="11">
    <source>
        <dbReference type="ARBA" id="ARBA00023136"/>
    </source>
</evidence>
<dbReference type="RefSeq" id="XP_022630156.1">
    <property type="nucleotide sequence ID" value="XM_022770858.1"/>
</dbReference>
<dbReference type="GO" id="GO:0006506">
    <property type="term" value="P:GPI anchor biosynthetic process"/>
    <property type="evidence" value="ECO:0007669"/>
    <property type="project" value="UniProtKB-UniPathway"/>
</dbReference>
<organism evidence="13 14">
    <name type="scientific">Lachancea lanzarotensis</name>
    <dbReference type="NCBI Taxonomy" id="1245769"/>
    <lineage>
        <taxon>Eukaryota</taxon>
        <taxon>Fungi</taxon>
        <taxon>Dikarya</taxon>
        <taxon>Ascomycota</taxon>
        <taxon>Saccharomycotina</taxon>
        <taxon>Saccharomycetes</taxon>
        <taxon>Saccharomycetales</taxon>
        <taxon>Saccharomycetaceae</taxon>
        <taxon>Lachancea</taxon>
    </lineage>
</organism>
<feature type="transmembrane region" description="Helical" evidence="12">
    <location>
        <begin position="405"/>
        <end position="427"/>
    </location>
</feature>
<evidence type="ECO:0000256" key="6">
    <source>
        <dbReference type="ARBA" id="ARBA00022676"/>
    </source>
</evidence>
<dbReference type="GO" id="GO:0120097">
    <property type="term" value="C:glycosylphosphatidylinositol-mannosyltransferase II complex"/>
    <property type="evidence" value="ECO:0007669"/>
    <property type="project" value="EnsemblFungi"/>
</dbReference>
<keyword evidence="11 12" id="KW-0472">Membrane</keyword>
<dbReference type="Pfam" id="PF04188">
    <property type="entry name" value="Mannosyl_trans2"/>
    <property type="match status" value="1"/>
</dbReference>
<feature type="transmembrane region" description="Helical" evidence="12">
    <location>
        <begin position="117"/>
        <end position="133"/>
    </location>
</feature>
<feature type="transmembrane region" description="Helical" evidence="12">
    <location>
        <begin position="145"/>
        <end position="167"/>
    </location>
</feature>
<evidence type="ECO:0000313" key="14">
    <source>
        <dbReference type="Proteomes" id="UP000054304"/>
    </source>
</evidence>
<evidence type="ECO:0000256" key="2">
    <source>
        <dbReference type="ARBA" id="ARBA00004687"/>
    </source>
</evidence>
<dbReference type="InterPro" id="IPR007315">
    <property type="entry name" value="PIG-V/Gpi18"/>
</dbReference>
<dbReference type="EC" id="2.4.1.-" evidence="12"/>
<dbReference type="HOGENOM" id="CLU_029048_0_0_1"/>
<name>A0A0C7NE04_9SACH</name>
<dbReference type="GeneID" id="34687466"/>
<dbReference type="GO" id="GO:0120563">
    <property type="term" value="F:dol-P-Man:Man(1)GlcN-acyl-PI alpha-1,6-mannosyltransferase activity"/>
    <property type="evidence" value="ECO:0007669"/>
    <property type="project" value="EnsemblFungi"/>
</dbReference>
<dbReference type="OrthoDB" id="10252502at2759"/>
<keyword evidence="14" id="KW-1185">Reference proteome</keyword>
<protein>
    <recommendedName>
        <fullName evidence="4 12">GPI mannosyltransferase 2</fullName>
        <ecNumber evidence="12">2.4.1.-</ecNumber>
    </recommendedName>
</protein>
<evidence type="ECO:0000256" key="7">
    <source>
        <dbReference type="ARBA" id="ARBA00022679"/>
    </source>
</evidence>
<keyword evidence="5 12" id="KW-0337">GPI-anchor biosynthesis</keyword>
<keyword evidence="7 12" id="KW-0808">Transferase</keyword>
<evidence type="ECO:0000256" key="1">
    <source>
        <dbReference type="ARBA" id="ARBA00004477"/>
    </source>
</evidence>
<proteinExistence type="inferred from homology"/>
<feature type="transmembrane region" description="Helical" evidence="12">
    <location>
        <begin position="320"/>
        <end position="339"/>
    </location>
</feature>
<evidence type="ECO:0000256" key="12">
    <source>
        <dbReference type="RuleBase" id="RU363112"/>
    </source>
</evidence>
<feature type="transmembrane region" description="Helical" evidence="12">
    <location>
        <begin position="351"/>
        <end position="384"/>
    </location>
</feature>
<reference evidence="13 14" key="1">
    <citation type="submission" date="2014-12" db="EMBL/GenBank/DDBJ databases">
        <authorList>
            <person name="Neuveglise Cecile"/>
        </authorList>
    </citation>
    <scope>NUCLEOTIDE SEQUENCE [LARGE SCALE GENOMIC DNA]</scope>
    <source>
        <strain evidence="13 14">CBS 12615</strain>
    </source>
</reference>
<feature type="transmembrane region" description="Helical" evidence="12">
    <location>
        <begin position="243"/>
        <end position="266"/>
    </location>
</feature>
<feature type="transmembrane region" description="Helical" evidence="12">
    <location>
        <begin position="204"/>
        <end position="231"/>
    </location>
</feature>
<evidence type="ECO:0000256" key="10">
    <source>
        <dbReference type="ARBA" id="ARBA00022989"/>
    </source>
</evidence>
<evidence type="ECO:0000256" key="9">
    <source>
        <dbReference type="ARBA" id="ARBA00022824"/>
    </source>
</evidence>
<comment type="pathway">
    <text evidence="2 12">Glycolipid biosynthesis; glycosylphosphatidylinositol-anchor biosynthesis.</text>
</comment>
<comment type="function">
    <text evidence="12">Mannosyltransferase involved in glycosylphosphatidylinositol-anchor biosynthesis.</text>
</comment>
<dbReference type="PANTHER" id="PTHR12468">
    <property type="entry name" value="GPI MANNOSYLTRANSFERASE 2"/>
    <property type="match status" value="1"/>
</dbReference>
<evidence type="ECO:0000256" key="3">
    <source>
        <dbReference type="ARBA" id="ARBA00008698"/>
    </source>
</evidence>
<dbReference type="PANTHER" id="PTHR12468:SF2">
    <property type="entry name" value="GPI MANNOSYLTRANSFERASE 2"/>
    <property type="match status" value="1"/>
</dbReference>
<keyword evidence="8 12" id="KW-0812">Transmembrane</keyword>
<dbReference type="EMBL" id="LN736368">
    <property type="protein sequence ID" value="CEP63944.1"/>
    <property type="molecule type" value="Genomic_DNA"/>
</dbReference>
<evidence type="ECO:0000313" key="13">
    <source>
        <dbReference type="EMBL" id="CEP63944.1"/>
    </source>
</evidence>
<evidence type="ECO:0000256" key="8">
    <source>
        <dbReference type="ARBA" id="ARBA00022692"/>
    </source>
</evidence>